<organism evidence="2 3">
    <name type="scientific">Blautia stercoris</name>
    <dbReference type="NCBI Taxonomy" id="871664"/>
    <lineage>
        <taxon>Bacteria</taxon>
        <taxon>Bacillati</taxon>
        <taxon>Bacillota</taxon>
        <taxon>Clostridia</taxon>
        <taxon>Lachnospirales</taxon>
        <taxon>Lachnospiraceae</taxon>
        <taxon>Blautia</taxon>
    </lineage>
</organism>
<dbReference type="Gene3D" id="3.40.1350.10">
    <property type="match status" value="1"/>
</dbReference>
<name>A0ABR7PDJ3_9FIRM</name>
<evidence type="ECO:0000259" key="1">
    <source>
        <dbReference type="Pfam" id="PF01939"/>
    </source>
</evidence>
<dbReference type="Pfam" id="PF01939">
    <property type="entry name" value="NucS_C"/>
    <property type="match status" value="1"/>
</dbReference>
<dbReference type="InterPro" id="IPR048301">
    <property type="entry name" value="NucS_C"/>
</dbReference>
<protein>
    <submittedName>
        <fullName evidence="2">DUF91 domain-containing protein</fullName>
    </submittedName>
</protein>
<gene>
    <name evidence="2" type="ORF">H8712_12850</name>
</gene>
<feature type="domain" description="Endonuclease NucS C-terminal" evidence="1">
    <location>
        <begin position="67"/>
        <end position="136"/>
    </location>
</feature>
<accession>A0ABR7PDJ3</accession>
<reference evidence="2 3" key="1">
    <citation type="submission" date="2020-08" db="EMBL/GenBank/DDBJ databases">
        <title>Genome public.</title>
        <authorList>
            <person name="Liu C."/>
            <person name="Sun Q."/>
        </authorList>
    </citation>
    <scope>NUCLEOTIDE SEQUENCE [LARGE SCALE GENOMIC DNA]</scope>
    <source>
        <strain evidence="2 3">3_YM_SP_D4_24.mj</strain>
    </source>
</reference>
<dbReference type="RefSeq" id="WP_118701294.1">
    <property type="nucleotide sequence ID" value="NZ_JACRTP010000005.1"/>
</dbReference>
<comment type="caution">
    <text evidence="2">The sequence shown here is derived from an EMBL/GenBank/DDBJ whole genome shotgun (WGS) entry which is preliminary data.</text>
</comment>
<dbReference type="EMBL" id="JACRTP010000005">
    <property type="protein sequence ID" value="MBC8629482.1"/>
    <property type="molecule type" value="Genomic_DNA"/>
</dbReference>
<sequence>MKKCDVAVESDIDDTDSAEKVTIDIGIKRQQFSNEKLLENELTARIESDMSVFGMNLKEYKRKGEYGRQYIIPVGRLDLLCEDNQGNLYVVELKKDSGYDDAYEQTVQYLEWFEKSEKFKGKKVYGIICLNNLTKELILRGHNDKRMRLFEYQISYTEL</sequence>
<dbReference type="InterPro" id="IPR011856">
    <property type="entry name" value="tRNA_endonuc-like_dom_sf"/>
</dbReference>
<evidence type="ECO:0000313" key="3">
    <source>
        <dbReference type="Proteomes" id="UP000661649"/>
    </source>
</evidence>
<dbReference type="Proteomes" id="UP000661649">
    <property type="component" value="Unassembled WGS sequence"/>
</dbReference>
<evidence type="ECO:0000313" key="2">
    <source>
        <dbReference type="EMBL" id="MBC8629482.1"/>
    </source>
</evidence>
<proteinExistence type="predicted"/>
<keyword evidence="3" id="KW-1185">Reference proteome</keyword>